<dbReference type="OrthoDB" id="271492at2"/>
<evidence type="ECO:0000256" key="1">
    <source>
        <dbReference type="SAM" id="MobiDB-lite"/>
    </source>
</evidence>
<feature type="transmembrane region" description="Helical" evidence="2">
    <location>
        <begin position="286"/>
        <end position="312"/>
    </location>
</feature>
<accession>M5TZW2</accession>
<keyword evidence="4" id="KW-1185">Reference proteome</keyword>
<evidence type="ECO:0000313" key="3">
    <source>
        <dbReference type="EMBL" id="EMI54725.1"/>
    </source>
</evidence>
<reference evidence="3 4" key="1">
    <citation type="journal article" date="2013" name="Mar. Genomics">
        <title>Expression of sulfatases in Rhodopirellula baltica and the diversity of sulfatases in the genus Rhodopirellula.</title>
        <authorList>
            <person name="Wegner C.E."/>
            <person name="Richter-Heitmann T."/>
            <person name="Klindworth A."/>
            <person name="Klockow C."/>
            <person name="Richter M."/>
            <person name="Achstetter T."/>
            <person name="Glockner F.O."/>
            <person name="Harder J."/>
        </authorList>
    </citation>
    <scope>NUCLEOTIDE SEQUENCE [LARGE SCALE GENOMIC DNA]</scope>
    <source>
        <strain evidence="3 4">SM41</strain>
    </source>
</reference>
<organism evidence="3 4">
    <name type="scientific">Rhodopirellula sallentina SM41</name>
    <dbReference type="NCBI Taxonomy" id="1263870"/>
    <lineage>
        <taxon>Bacteria</taxon>
        <taxon>Pseudomonadati</taxon>
        <taxon>Planctomycetota</taxon>
        <taxon>Planctomycetia</taxon>
        <taxon>Pirellulales</taxon>
        <taxon>Pirellulaceae</taxon>
        <taxon>Rhodopirellula</taxon>
    </lineage>
</organism>
<feature type="transmembrane region" description="Helical" evidence="2">
    <location>
        <begin position="198"/>
        <end position="227"/>
    </location>
</feature>
<feature type="transmembrane region" description="Helical" evidence="2">
    <location>
        <begin position="144"/>
        <end position="165"/>
    </location>
</feature>
<gene>
    <name evidence="3" type="ORF">RSSM_03841</name>
</gene>
<proteinExistence type="predicted"/>
<dbReference type="EMBL" id="ANOH01000263">
    <property type="protein sequence ID" value="EMI54725.1"/>
    <property type="molecule type" value="Genomic_DNA"/>
</dbReference>
<keyword evidence="2" id="KW-0472">Membrane</keyword>
<dbReference type="AlphaFoldDB" id="M5TZW2"/>
<protein>
    <submittedName>
        <fullName evidence="3">Putative membrane protein</fullName>
    </submittedName>
</protein>
<dbReference type="PATRIC" id="fig|1263870.3.peg.4073"/>
<sequence length="326" mass="34964">MNDPNSAKRETQPDKRAERLRSYHQSLRAAVIAGVKLDLGTLRHPGTPSPQRNDAVPNSAHLGGIANLAKLSRLEPMLAEAIRKSDDTQQAANSQSDDPANGLPTAYVSAFHFFEQTGRIDLVLDSLSLPSAVNRDLASAIRPVCFYMALLLLAGTGGLTVFATISGPRMTAIRNDMALQPIAEVSESWLASPDISPLLIVLPILTVGMILLGTTTKGSAAIVGLLGGKRYRIDRSRFVLANIEKARGPRSQSEPDGRNSRLSLVAAHASTLAQHRLTRLRIGLPTILIAILGGGGVLIYCLILFGPLIWLIHDMATIPIEQGMLP</sequence>
<name>M5TZW2_9BACT</name>
<dbReference type="Proteomes" id="UP000011885">
    <property type="component" value="Unassembled WGS sequence"/>
</dbReference>
<evidence type="ECO:0000256" key="2">
    <source>
        <dbReference type="SAM" id="Phobius"/>
    </source>
</evidence>
<keyword evidence="2" id="KW-1133">Transmembrane helix</keyword>
<comment type="caution">
    <text evidence="3">The sequence shown here is derived from an EMBL/GenBank/DDBJ whole genome shotgun (WGS) entry which is preliminary data.</text>
</comment>
<keyword evidence="2" id="KW-0812">Transmembrane</keyword>
<evidence type="ECO:0000313" key="4">
    <source>
        <dbReference type="Proteomes" id="UP000011885"/>
    </source>
</evidence>
<dbReference type="RefSeq" id="WP_008681607.1">
    <property type="nucleotide sequence ID" value="NZ_ANOH01000263.1"/>
</dbReference>
<feature type="region of interest" description="Disordered" evidence="1">
    <location>
        <begin position="1"/>
        <end position="20"/>
    </location>
</feature>